<feature type="coiled-coil region" evidence="1">
    <location>
        <begin position="83"/>
        <end position="131"/>
    </location>
</feature>
<evidence type="ECO:0000313" key="4">
    <source>
        <dbReference type="Proteomes" id="UP001498398"/>
    </source>
</evidence>
<evidence type="ECO:0000313" key="3">
    <source>
        <dbReference type="EMBL" id="KAK7462417.1"/>
    </source>
</evidence>
<feature type="compositionally biased region" description="Basic and acidic residues" evidence="2">
    <location>
        <begin position="55"/>
        <end position="66"/>
    </location>
</feature>
<protein>
    <submittedName>
        <fullName evidence="3">Uncharacterized protein</fullName>
    </submittedName>
</protein>
<reference evidence="3 4" key="1">
    <citation type="submission" date="2024-01" db="EMBL/GenBank/DDBJ databases">
        <title>A draft genome for the cacao thread blight pathogen Marasmiellus scandens.</title>
        <authorList>
            <person name="Baruah I.K."/>
            <person name="Leung J."/>
            <person name="Bukari Y."/>
            <person name="Amoako-Attah I."/>
            <person name="Meinhardt L.W."/>
            <person name="Bailey B.A."/>
            <person name="Cohen S.P."/>
        </authorList>
    </citation>
    <scope>NUCLEOTIDE SEQUENCE [LARGE SCALE GENOMIC DNA]</scope>
    <source>
        <strain evidence="3 4">GH-19</strain>
    </source>
</reference>
<keyword evidence="1" id="KW-0175">Coiled coil</keyword>
<keyword evidence="4" id="KW-1185">Reference proteome</keyword>
<name>A0ABR1JJM9_9AGAR</name>
<dbReference type="EMBL" id="JBANRG010000011">
    <property type="protein sequence ID" value="KAK7462417.1"/>
    <property type="molecule type" value="Genomic_DNA"/>
</dbReference>
<feature type="region of interest" description="Disordered" evidence="2">
    <location>
        <begin position="23"/>
        <end position="83"/>
    </location>
</feature>
<feature type="compositionally biased region" description="Low complexity" evidence="2">
    <location>
        <begin position="68"/>
        <end position="80"/>
    </location>
</feature>
<gene>
    <name evidence="3" type="ORF">VKT23_008016</name>
</gene>
<evidence type="ECO:0000256" key="1">
    <source>
        <dbReference type="SAM" id="Coils"/>
    </source>
</evidence>
<comment type="caution">
    <text evidence="3">The sequence shown here is derived from an EMBL/GenBank/DDBJ whole genome shotgun (WGS) entry which is preliminary data.</text>
</comment>
<proteinExistence type="predicted"/>
<evidence type="ECO:0000256" key="2">
    <source>
        <dbReference type="SAM" id="MobiDB-lite"/>
    </source>
</evidence>
<sequence>MRVLKLDERTFDLLLARANIRGNEGSRSHADVSVGKTAMKRKRSDNVESDVEDPDPSHGHLHERGSKSPTPSTSTTQTPQRRIKELQQELAEKSGELMKARKKLETVVVQLQEREQELAETRNEIATKEREYYSKQSAFGVAEHTNLSLLKMRMRRVTDSLSASMFNREELVAECRHVCNQLQEIADRQLAQVSADLSNISATAA</sequence>
<dbReference type="Proteomes" id="UP001498398">
    <property type="component" value="Unassembled WGS sequence"/>
</dbReference>
<accession>A0ABR1JJM9</accession>
<organism evidence="3 4">
    <name type="scientific">Marasmiellus scandens</name>
    <dbReference type="NCBI Taxonomy" id="2682957"/>
    <lineage>
        <taxon>Eukaryota</taxon>
        <taxon>Fungi</taxon>
        <taxon>Dikarya</taxon>
        <taxon>Basidiomycota</taxon>
        <taxon>Agaricomycotina</taxon>
        <taxon>Agaricomycetes</taxon>
        <taxon>Agaricomycetidae</taxon>
        <taxon>Agaricales</taxon>
        <taxon>Marasmiineae</taxon>
        <taxon>Omphalotaceae</taxon>
        <taxon>Marasmiellus</taxon>
    </lineage>
</organism>